<evidence type="ECO:0000313" key="1">
    <source>
        <dbReference type="EMBL" id="TFK92450.1"/>
    </source>
</evidence>
<keyword evidence="2" id="KW-1185">Reference proteome</keyword>
<name>A0A5C3PVG5_9APHY</name>
<gene>
    <name evidence="1" type="ORF">K466DRAFT_581877</name>
</gene>
<protein>
    <submittedName>
        <fullName evidence="1">Uncharacterized protein</fullName>
    </submittedName>
</protein>
<organism evidence="1 2">
    <name type="scientific">Polyporus arcularius HHB13444</name>
    <dbReference type="NCBI Taxonomy" id="1314778"/>
    <lineage>
        <taxon>Eukaryota</taxon>
        <taxon>Fungi</taxon>
        <taxon>Dikarya</taxon>
        <taxon>Basidiomycota</taxon>
        <taxon>Agaricomycotina</taxon>
        <taxon>Agaricomycetes</taxon>
        <taxon>Polyporales</taxon>
        <taxon>Polyporaceae</taxon>
        <taxon>Polyporus</taxon>
    </lineage>
</organism>
<dbReference type="AlphaFoldDB" id="A0A5C3PVG5"/>
<evidence type="ECO:0000313" key="2">
    <source>
        <dbReference type="Proteomes" id="UP000308197"/>
    </source>
</evidence>
<dbReference type="InParanoid" id="A0A5C3PVG5"/>
<proteinExistence type="predicted"/>
<dbReference type="Proteomes" id="UP000308197">
    <property type="component" value="Unassembled WGS sequence"/>
</dbReference>
<reference evidence="1 2" key="1">
    <citation type="journal article" date="2019" name="Nat. Ecol. Evol.">
        <title>Megaphylogeny resolves global patterns of mushroom evolution.</title>
        <authorList>
            <person name="Varga T."/>
            <person name="Krizsan K."/>
            <person name="Foldi C."/>
            <person name="Dima B."/>
            <person name="Sanchez-Garcia M."/>
            <person name="Sanchez-Ramirez S."/>
            <person name="Szollosi G.J."/>
            <person name="Szarkandi J.G."/>
            <person name="Papp V."/>
            <person name="Albert L."/>
            <person name="Andreopoulos W."/>
            <person name="Angelini C."/>
            <person name="Antonin V."/>
            <person name="Barry K.W."/>
            <person name="Bougher N.L."/>
            <person name="Buchanan P."/>
            <person name="Buyck B."/>
            <person name="Bense V."/>
            <person name="Catcheside P."/>
            <person name="Chovatia M."/>
            <person name="Cooper J."/>
            <person name="Damon W."/>
            <person name="Desjardin D."/>
            <person name="Finy P."/>
            <person name="Geml J."/>
            <person name="Haridas S."/>
            <person name="Hughes K."/>
            <person name="Justo A."/>
            <person name="Karasinski D."/>
            <person name="Kautmanova I."/>
            <person name="Kiss B."/>
            <person name="Kocsube S."/>
            <person name="Kotiranta H."/>
            <person name="LaButti K.M."/>
            <person name="Lechner B.E."/>
            <person name="Liimatainen K."/>
            <person name="Lipzen A."/>
            <person name="Lukacs Z."/>
            <person name="Mihaltcheva S."/>
            <person name="Morgado L.N."/>
            <person name="Niskanen T."/>
            <person name="Noordeloos M.E."/>
            <person name="Ohm R.A."/>
            <person name="Ortiz-Santana B."/>
            <person name="Ovrebo C."/>
            <person name="Racz N."/>
            <person name="Riley R."/>
            <person name="Savchenko A."/>
            <person name="Shiryaev A."/>
            <person name="Soop K."/>
            <person name="Spirin V."/>
            <person name="Szebenyi C."/>
            <person name="Tomsovsky M."/>
            <person name="Tulloss R.E."/>
            <person name="Uehling J."/>
            <person name="Grigoriev I.V."/>
            <person name="Vagvolgyi C."/>
            <person name="Papp T."/>
            <person name="Martin F.M."/>
            <person name="Miettinen O."/>
            <person name="Hibbett D.S."/>
            <person name="Nagy L.G."/>
        </authorList>
    </citation>
    <scope>NUCLEOTIDE SEQUENCE [LARGE SCALE GENOMIC DNA]</scope>
    <source>
        <strain evidence="1 2">HHB13444</strain>
    </source>
</reference>
<dbReference type="EMBL" id="ML210998">
    <property type="protein sequence ID" value="TFK92450.1"/>
    <property type="molecule type" value="Genomic_DNA"/>
</dbReference>
<sequence>MTQEASEVRTPDCMYTVRRGPIVMQPAVELPTIEVYSYVRVMFLGRSRGLYEEGFYAMCAPTSPGTDIAAT</sequence>
<accession>A0A5C3PVG5</accession>